<dbReference type="Gene3D" id="1.25.10.10">
    <property type="entry name" value="Leucine-rich Repeat Variant"/>
    <property type="match status" value="2"/>
</dbReference>
<keyword evidence="6" id="KW-0653">Protein transport</keyword>
<accession>A0ABM1BC05</accession>
<keyword evidence="10" id="KW-1185">Reference proteome</keyword>
<evidence type="ECO:0000256" key="5">
    <source>
        <dbReference type="ARBA" id="ARBA00022490"/>
    </source>
</evidence>
<dbReference type="Proteomes" id="UP000694941">
    <property type="component" value="Unplaced"/>
</dbReference>
<protein>
    <recommendedName>
        <fullName evidence="8">Exportin-4</fullName>
    </recommendedName>
</protein>
<dbReference type="PANTHER" id="PTHR12596">
    <property type="entry name" value="EXPORTIN 4,7-RELATED"/>
    <property type="match status" value="1"/>
</dbReference>
<comment type="similarity">
    <text evidence="3">Belongs to the exportin family.</text>
</comment>
<evidence type="ECO:0000256" key="7">
    <source>
        <dbReference type="ARBA" id="ARBA00023242"/>
    </source>
</evidence>
<organism evidence="10 11">
    <name type="scientific">Limulus polyphemus</name>
    <name type="common">Atlantic horseshoe crab</name>
    <dbReference type="NCBI Taxonomy" id="6850"/>
    <lineage>
        <taxon>Eukaryota</taxon>
        <taxon>Metazoa</taxon>
        <taxon>Ecdysozoa</taxon>
        <taxon>Arthropoda</taxon>
        <taxon>Chelicerata</taxon>
        <taxon>Merostomata</taxon>
        <taxon>Xiphosura</taxon>
        <taxon>Limulidae</taxon>
        <taxon>Limulus</taxon>
    </lineage>
</organism>
<evidence type="ECO:0000313" key="10">
    <source>
        <dbReference type="Proteomes" id="UP000694941"/>
    </source>
</evidence>
<dbReference type="PROSITE" id="PS50166">
    <property type="entry name" value="IMPORTIN_B_NT"/>
    <property type="match status" value="1"/>
</dbReference>
<evidence type="ECO:0000256" key="8">
    <source>
        <dbReference type="ARBA" id="ARBA00040444"/>
    </source>
</evidence>
<evidence type="ECO:0000313" key="11">
    <source>
        <dbReference type="RefSeq" id="XP_013778949.1"/>
    </source>
</evidence>
<evidence type="ECO:0000256" key="1">
    <source>
        <dbReference type="ARBA" id="ARBA00004123"/>
    </source>
</evidence>
<comment type="subcellular location">
    <subcellularLocation>
        <location evidence="2">Cytoplasm</location>
    </subcellularLocation>
    <subcellularLocation>
        <location evidence="1">Nucleus</location>
    </subcellularLocation>
</comment>
<keyword evidence="4" id="KW-0813">Transport</keyword>
<dbReference type="RefSeq" id="XP_013778949.1">
    <property type="nucleotide sequence ID" value="XM_013923495.2"/>
</dbReference>
<dbReference type="PANTHER" id="PTHR12596:SF1">
    <property type="entry name" value="EXPORTIN-4"/>
    <property type="match status" value="1"/>
</dbReference>
<dbReference type="SMART" id="SM00913">
    <property type="entry name" value="IBN_N"/>
    <property type="match status" value="1"/>
</dbReference>
<feature type="domain" description="Importin N-terminal" evidence="9">
    <location>
        <begin position="35"/>
        <end position="101"/>
    </location>
</feature>
<dbReference type="InterPro" id="IPR044189">
    <property type="entry name" value="XPO4/7-like"/>
</dbReference>
<dbReference type="InterPro" id="IPR011989">
    <property type="entry name" value="ARM-like"/>
</dbReference>
<sequence length="1136" mass="128780">MADQVSASLLKELEEAASVLLAPPIQVTGEQRHAAESIFLNFQKTKSPFQLCRYILENSNVDYVTFQAASLLKQAVIREWKLLEKVDTENLRNYLLQYVIQRPDLQSFVREQLLLVVAIMVKRADVDSESSQVVENVLSEVSQLISSGDQRMQTIGCSIVNALLNEYSSTTRATDVGLTWETHLIAKKKFETMDLKKIFQYCLQGLNELAKIGRPLPTEAATLFKKFLLMAEQVLTWNFQLAMLLPRKLIGLFEAQQNPTLRPNSEWKEILLDPTILELFLKLHWQVRDNPDLCHHTLQCLNQLASLNGVVMSDSSDRSRYLSWFVEGLLKLLTSDKVKEHEAVGLSNIISRLAVFFPPHVLNSLATETVKNYLQEITKLSCHFAEGAAQEEALHRDDQVYMEAFEHLLDAWVAILQDPNNLAEDVLKESAIHIFNAYLQFHLAPPGGQRGLNAKEESEEIEEIEEDDRTKFRDQLSVIGMLGRQALEHCVPLLWSLLEDRVTRLHGQLQRIHQLGTIQEDSSVLDNLNEDIHWLVLITGHVLAPFSEGETSLIPPDVVHYCVQQAGRVSLNTTLQVLASPSHRAADIPGVDQNTDHVVRLIAAVFRMCEVEKRAIEANLTHVLSPEVATTLVWYIKRWAVTYLLPNESYYTEMSMTLTGAFGKDSEAGLWTLNFLISKLETNLTRWSHEHKLAIETSQTLVSVLNNVERGSRAIQCEGLKSLINKHATNQFHLLPAAAKRGILKSLVIVGTANQDKESKEQYWKHLIEPLQNRINAVFYNGSFHQNFHREQVKSEVLDLIECVIGVADGCTLQNLSSLYPFIQPVSEEFVKLMDVYHNYSDVTDMIFQFFSVCAKRVLCFLDKKDSKKLYESCLSMIQIYAKHNTGKISHEASAEEEQYQDILVLMQLLTDLLSKDFVDFSPFNPSQEEEESSVSAADVALYGLNIIMPLMNAELLKFPNLCLQYFKLITFVCEIYPAKVCQLPETLFKNLISSVELGLSSFTPEVATLCLDFITVLGIHIRRAGPEATTVSEELKPFLKIVLDMVLFQPLDSDLSQTAGTALFTLVCCFQNEYQGLVQALIASQHNSQNAQRLINAFNELTEGVNLVLDRHNRIKFKMNFDKFTTEVRGFMLVK</sequence>
<evidence type="ECO:0000256" key="3">
    <source>
        <dbReference type="ARBA" id="ARBA00009466"/>
    </source>
</evidence>
<name>A0ABM1BC05_LIMPO</name>
<dbReference type="InterPro" id="IPR016024">
    <property type="entry name" value="ARM-type_fold"/>
</dbReference>
<reference evidence="11" key="1">
    <citation type="submission" date="2025-08" db="UniProtKB">
        <authorList>
            <consortium name="RefSeq"/>
        </authorList>
    </citation>
    <scope>IDENTIFICATION</scope>
    <source>
        <tissue evidence="11">Muscle</tissue>
    </source>
</reference>
<gene>
    <name evidence="11" type="primary">LOC106463464</name>
</gene>
<proteinExistence type="inferred from homology"/>
<keyword evidence="5" id="KW-0963">Cytoplasm</keyword>
<evidence type="ECO:0000256" key="6">
    <source>
        <dbReference type="ARBA" id="ARBA00022927"/>
    </source>
</evidence>
<evidence type="ECO:0000259" key="9">
    <source>
        <dbReference type="PROSITE" id="PS50166"/>
    </source>
</evidence>
<dbReference type="SUPFAM" id="SSF48371">
    <property type="entry name" value="ARM repeat"/>
    <property type="match status" value="1"/>
</dbReference>
<keyword evidence="7" id="KW-0539">Nucleus</keyword>
<evidence type="ECO:0000256" key="2">
    <source>
        <dbReference type="ARBA" id="ARBA00004496"/>
    </source>
</evidence>
<evidence type="ECO:0000256" key="4">
    <source>
        <dbReference type="ARBA" id="ARBA00022448"/>
    </source>
</evidence>
<dbReference type="Pfam" id="PF03810">
    <property type="entry name" value="IBN_N"/>
    <property type="match status" value="1"/>
</dbReference>
<dbReference type="GeneID" id="106463464"/>
<dbReference type="InterPro" id="IPR001494">
    <property type="entry name" value="Importin-beta_N"/>
</dbReference>